<accession>A0A841JWV0</accession>
<keyword evidence="5 7" id="KW-0233">DNA recombination</keyword>
<dbReference type="Gene3D" id="6.10.250.240">
    <property type="match status" value="1"/>
</dbReference>
<dbReference type="Gene3D" id="3.30.60.80">
    <property type="match status" value="1"/>
</dbReference>
<dbReference type="PANTHER" id="PTHR30446">
    <property type="entry name" value="RECOMBINATION PROTEIN RECR"/>
    <property type="match status" value="1"/>
</dbReference>
<evidence type="ECO:0000313" key="10">
    <source>
        <dbReference type="Proteomes" id="UP000538666"/>
    </source>
</evidence>
<dbReference type="Gene3D" id="1.10.8.420">
    <property type="entry name" value="RecR Domain 1"/>
    <property type="match status" value="1"/>
</dbReference>
<dbReference type="PANTHER" id="PTHR30446:SF0">
    <property type="entry name" value="RECOMBINATION PROTEIN RECR"/>
    <property type="match status" value="1"/>
</dbReference>
<dbReference type="InterPro" id="IPR000093">
    <property type="entry name" value="DNA_Rcmb_RecR"/>
</dbReference>
<dbReference type="SUPFAM" id="SSF111304">
    <property type="entry name" value="Recombination protein RecR"/>
    <property type="match status" value="1"/>
</dbReference>
<dbReference type="Pfam" id="PF21175">
    <property type="entry name" value="RecR_C"/>
    <property type="match status" value="1"/>
</dbReference>
<gene>
    <name evidence="7" type="primary">recR</name>
    <name evidence="9" type="ORF">HNQ77_002151</name>
</gene>
<keyword evidence="4 7" id="KW-0862">Zinc</keyword>
<keyword evidence="10" id="KW-1185">Reference proteome</keyword>
<dbReference type="OrthoDB" id="9802672at2"/>
<dbReference type="AlphaFoldDB" id="A0A841JWV0"/>
<dbReference type="CDD" id="cd01025">
    <property type="entry name" value="TOPRIM_recR"/>
    <property type="match status" value="1"/>
</dbReference>
<dbReference type="Proteomes" id="UP000538666">
    <property type="component" value="Unassembled WGS sequence"/>
</dbReference>
<dbReference type="Pfam" id="PF13662">
    <property type="entry name" value="Toprim_4"/>
    <property type="match status" value="1"/>
</dbReference>
<dbReference type="PROSITE" id="PS50880">
    <property type="entry name" value="TOPRIM"/>
    <property type="match status" value="1"/>
</dbReference>
<evidence type="ECO:0000256" key="6">
    <source>
        <dbReference type="ARBA" id="ARBA00023204"/>
    </source>
</evidence>
<feature type="zinc finger region" description="C4-type" evidence="7">
    <location>
        <begin position="58"/>
        <end position="73"/>
    </location>
</feature>
<dbReference type="InterPro" id="IPR023627">
    <property type="entry name" value="Rcmb_RecR"/>
</dbReference>
<evidence type="ECO:0000259" key="8">
    <source>
        <dbReference type="PROSITE" id="PS50880"/>
    </source>
</evidence>
<evidence type="ECO:0000256" key="1">
    <source>
        <dbReference type="ARBA" id="ARBA00022723"/>
    </source>
</evidence>
<evidence type="ECO:0000256" key="5">
    <source>
        <dbReference type="ARBA" id="ARBA00023172"/>
    </source>
</evidence>
<dbReference type="EMBL" id="JACHEK010000004">
    <property type="protein sequence ID" value="MBB6144199.1"/>
    <property type="molecule type" value="Genomic_DNA"/>
</dbReference>
<comment type="caution">
    <text evidence="9">The sequence shown here is derived from an EMBL/GenBank/DDBJ whole genome shotgun (WGS) entry which is preliminary data.</text>
</comment>
<evidence type="ECO:0000256" key="3">
    <source>
        <dbReference type="ARBA" id="ARBA00022771"/>
    </source>
</evidence>
<dbReference type="Pfam" id="PF21176">
    <property type="entry name" value="RecR_HhH"/>
    <property type="match status" value="1"/>
</dbReference>
<comment type="similarity">
    <text evidence="7">Belongs to the RecR family.</text>
</comment>
<keyword evidence="3 7" id="KW-0863">Zinc-finger</keyword>
<keyword evidence="2 7" id="KW-0227">DNA damage</keyword>
<keyword evidence="1 7" id="KW-0479">Metal-binding</keyword>
<dbReference type="Pfam" id="PF02132">
    <property type="entry name" value="RecR_ZnF"/>
    <property type="match status" value="1"/>
</dbReference>
<dbReference type="GO" id="GO:0008270">
    <property type="term" value="F:zinc ion binding"/>
    <property type="evidence" value="ECO:0007669"/>
    <property type="project" value="UniProtKB-KW"/>
</dbReference>
<evidence type="ECO:0000256" key="2">
    <source>
        <dbReference type="ARBA" id="ARBA00022763"/>
    </source>
</evidence>
<evidence type="ECO:0000256" key="4">
    <source>
        <dbReference type="ARBA" id="ARBA00022833"/>
    </source>
</evidence>
<evidence type="ECO:0000256" key="7">
    <source>
        <dbReference type="HAMAP-Rule" id="MF_00017"/>
    </source>
</evidence>
<name>A0A841JWV0_9BACT</name>
<dbReference type="SMART" id="SM00493">
    <property type="entry name" value="TOPRIM"/>
    <property type="match status" value="1"/>
</dbReference>
<comment type="function">
    <text evidence="7">May play a role in DNA repair. It seems to be involved in an RecBC-independent recombinational process of DNA repair. It may act with RecF and RecO.</text>
</comment>
<keyword evidence="6 7" id="KW-0234">DNA repair</keyword>
<dbReference type="InterPro" id="IPR003583">
    <property type="entry name" value="Hlx-hairpin-Hlx_DNA-bd_motif"/>
</dbReference>
<proteinExistence type="inferred from homology"/>
<sequence>MARFAEPMARLIEELRKLPGIGAKSAQRLAFHILRSSGDDAEALATAVREVKAQLRLCSICNNITDIDPCVYCSSPTRNQRLICVLEEPTNIATIEKTRGYNGVYHILHGTLSPLHGVGPEHLRIESLEARVAKGDIDEVILATSPTVEGEATAHYLADLLRTGSARISRIATGVPAGSDIEYADEVTMTRALEGRFNYRV</sequence>
<protein>
    <recommendedName>
        <fullName evidence="7">Recombination protein RecR</fullName>
    </recommendedName>
</protein>
<dbReference type="InterPro" id="IPR006171">
    <property type="entry name" value="TOPRIM_dom"/>
</dbReference>
<organism evidence="9 10">
    <name type="scientific">Silvibacterium bohemicum</name>
    <dbReference type="NCBI Taxonomy" id="1577686"/>
    <lineage>
        <taxon>Bacteria</taxon>
        <taxon>Pseudomonadati</taxon>
        <taxon>Acidobacteriota</taxon>
        <taxon>Terriglobia</taxon>
        <taxon>Terriglobales</taxon>
        <taxon>Acidobacteriaceae</taxon>
        <taxon>Silvibacterium</taxon>
    </lineage>
</organism>
<dbReference type="Gene3D" id="3.40.1360.10">
    <property type="match status" value="1"/>
</dbReference>
<dbReference type="HAMAP" id="MF_00017">
    <property type="entry name" value="RecR"/>
    <property type="match status" value="1"/>
</dbReference>
<feature type="domain" description="Toprim" evidence="8">
    <location>
        <begin position="81"/>
        <end position="176"/>
    </location>
</feature>
<dbReference type="InterPro" id="IPR034137">
    <property type="entry name" value="TOPRIM_RecR"/>
</dbReference>
<dbReference type="SMART" id="SM00278">
    <property type="entry name" value="HhH1"/>
    <property type="match status" value="1"/>
</dbReference>
<dbReference type="GO" id="GO:0003677">
    <property type="term" value="F:DNA binding"/>
    <property type="evidence" value="ECO:0007669"/>
    <property type="project" value="UniProtKB-UniRule"/>
</dbReference>
<dbReference type="GO" id="GO:0006281">
    <property type="term" value="P:DNA repair"/>
    <property type="evidence" value="ECO:0007669"/>
    <property type="project" value="UniProtKB-UniRule"/>
</dbReference>
<evidence type="ECO:0000313" key="9">
    <source>
        <dbReference type="EMBL" id="MBB6144199.1"/>
    </source>
</evidence>
<dbReference type="NCBIfam" id="TIGR00615">
    <property type="entry name" value="recR"/>
    <property type="match status" value="1"/>
</dbReference>
<reference evidence="9 10" key="1">
    <citation type="submission" date="2020-08" db="EMBL/GenBank/DDBJ databases">
        <title>Genomic Encyclopedia of Type Strains, Phase IV (KMG-IV): sequencing the most valuable type-strain genomes for metagenomic binning, comparative biology and taxonomic classification.</title>
        <authorList>
            <person name="Goeker M."/>
        </authorList>
    </citation>
    <scope>NUCLEOTIDE SEQUENCE [LARGE SCALE GENOMIC DNA]</scope>
    <source>
        <strain evidence="9 10">DSM 103733</strain>
    </source>
</reference>
<dbReference type="GO" id="GO:0006310">
    <property type="term" value="P:DNA recombination"/>
    <property type="evidence" value="ECO:0007669"/>
    <property type="project" value="UniProtKB-UniRule"/>
</dbReference>
<dbReference type="InterPro" id="IPR015967">
    <property type="entry name" value="Rcmb_RecR_Znf"/>
</dbReference>